<dbReference type="EMBL" id="CAMXCT030000649">
    <property type="protein sequence ID" value="CAL4768950.1"/>
    <property type="molecule type" value="Genomic_DNA"/>
</dbReference>
<evidence type="ECO:0000313" key="2">
    <source>
        <dbReference type="EMBL" id="CAL1135013.1"/>
    </source>
</evidence>
<comment type="caution">
    <text evidence="1">The sequence shown here is derived from an EMBL/GenBank/DDBJ whole genome shotgun (WGS) entry which is preliminary data.</text>
</comment>
<keyword evidence="3" id="KW-1185">Reference proteome</keyword>
<dbReference type="EMBL" id="CAMXCT010000649">
    <property type="protein sequence ID" value="CAI3981638.1"/>
    <property type="molecule type" value="Genomic_DNA"/>
</dbReference>
<protein>
    <submittedName>
        <fullName evidence="1">Uncharacterized protein</fullName>
    </submittedName>
</protein>
<organism evidence="1">
    <name type="scientific">Cladocopium goreaui</name>
    <dbReference type="NCBI Taxonomy" id="2562237"/>
    <lineage>
        <taxon>Eukaryota</taxon>
        <taxon>Sar</taxon>
        <taxon>Alveolata</taxon>
        <taxon>Dinophyceae</taxon>
        <taxon>Suessiales</taxon>
        <taxon>Symbiodiniaceae</taxon>
        <taxon>Cladocopium</taxon>
    </lineage>
</organism>
<reference evidence="1" key="1">
    <citation type="submission" date="2022-10" db="EMBL/GenBank/DDBJ databases">
        <authorList>
            <person name="Chen Y."/>
            <person name="Dougan E. K."/>
            <person name="Chan C."/>
            <person name="Rhodes N."/>
            <person name="Thang M."/>
        </authorList>
    </citation>
    <scope>NUCLEOTIDE SEQUENCE</scope>
</reference>
<dbReference type="AlphaFoldDB" id="A0A9P1C024"/>
<evidence type="ECO:0000313" key="1">
    <source>
        <dbReference type="EMBL" id="CAI3981638.1"/>
    </source>
</evidence>
<sequence>MLLPTPSRAAIPGLRFGHLPQQVATAALCELKIGLRQRSASTLELGVGFAAMKALQKLRSKACPKRARKVWAAWCRQRFQDVRPLSEFPACHHAIEMASAHFGVPKQLGELNVILRSYDKGDWLGRHVDDVRMFAEPVLATILKPGGQRDGLCFSLPQSSQGLAAARADAEAAGIDELLGDDALPLESYQVSRDLRDAQLCLPDDGQKDP</sequence>
<evidence type="ECO:0000313" key="3">
    <source>
        <dbReference type="Proteomes" id="UP001152797"/>
    </source>
</evidence>
<accession>A0A9P1C024</accession>
<reference evidence="2" key="2">
    <citation type="submission" date="2024-04" db="EMBL/GenBank/DDBJ databases">
        <authorList>
            <person name="Chen Y."/>
            <person name="Shah S."/>
            <person name="Dougan E. K."/>
            <person name="Thang M."/>
            <person name="Chan C."/>
        </authorList>
    </citation>
    <scope>NUCLEOTIDE SEQUENCE [LARGE SCALE GENOMIC DNA]</scope>
</reference>
<gene>
    <name evidence="1" type="ORF">C1SCF055_LOCUS9408</name>
</gene>
<dbReference type="Proteomes" id="UP001152797">
    <property type="component" value="Unassembled WGS sequence"/>
</dbReference>
<dbReference type="EMBL" id="CAMXCT020000649">
    <property type="protein sequence ID" value="CAL1135013.1"/>
    <property type="molecule type" value="Genomic_DNA"/>
</dbReference>
<name>A0A9P1C024_9DINO</name>
<proteinExistence type="predicted"/>